<dbReference type="SUPFAM" id="SSF48208">
    <property type="entry name" value="Six-hairpin glycosidases"/>
    <property type="match status" value="1"/>
</dbReference>
<dbReference type="Proteomes" id="UP000229081">
    <property type="component" value="Chromosome"/>
</dbReference>
<keyword evidence="3" id="KW-1185">Reference proteome</keyword>
<dbReference type="EMBL" id="CP024923">
    <property type="protein sequence ID" value="ATY32299.1"/>
    <property type="molecule type" value="Genomic_DNA"/>
</dbReference>
<organism evidence="2 3">
    <name type="scientific">Sphingomonas psychrotolerans</name>
    <dbReference type="NCBI Taxonomy" id="1327635"/>
    <lineage>
        <taxon>Bacteria</taxon>
        <taxon>Pseudomonadati</taxon>
        <taxon>Pseudomonadota</taxon>
        <taxon>Alphaproteobacteria</taxon>
        <taxon>Sphingomonadales</taxon>
        <taxon>Sphingomonadaceae</taxon>
        <taxon>Sphingomonas</taxon>
    </lineage>
</organism>
<dbReference type="InterPro" id="IPR052043">
    <property type="entry name" value="PolySaccharide_Degr_Enz"/>
</dbReference>
<dbReference type="GO" id="GO:0005975">
    <property type="term" value="P:carbohydrate metabolic process"/>
    <property type="evidence" value="ECO:0007669"/>
    <property type="project" value="InterPro"/>
</dbReference>
<proteinExistence type="predicted"/>
<dbReference type="PANTHER" id="PTHR33886:SF8">
    <property type="entry name" value="UNSATURATED RHAMNOGALACTURONAN HYDROLASE (EUROFUNG)"/>
    <property type="match status" value="1"/>
</dbReference>
<sequence>MGGDVMIRNIVLAGLLVLGTGAAVAGPDGPTSARAAPSPAKIGGMAAKAYLARPDIVPLRIPQTRGVHYADVASGYGAARLAEATGDKALLDRVIARERVASALENTANHVDVSVYGTWPLEIARQTGDKDALRRGLALADNQWATLGDDGLTAQARYWIDDVWMIGSLQVQAWRASKDGRYLDRAALMARRYVERLQQPNGLFFHGDAAHFFWGRGNGWVAAGFAEILTDLPATHPERGAIEAGYRKMMAALLANQAKDGMWRQLIDHPESWQETSGTAMFGFAMARGVRLGILTDPAYARAYKRAWSGLAAYVQPDGQISEVCVGTNKADNVAHYLNRPRATGDLHGQAALLWFAAELADRKVPAL</sequence>
<dbReference type="InterPro" id="IPR012341">
    <property type="entry name" value="6hp_glycosidase-like_sf"/>
</dbReference>
<dbReference type="KEGG" id="sphc:CVN68_10175"/>
<dbReference type="InterPro" id="IPR008928">
    <property type="entry name" value="6-hairpin_glycosidase_sf"/>
</dbReference>
<dbReference type="Pfam" id="PF07470">
    <property type="entry name" value="Glyco_hydro_88"/>
    <property type="match status" value="1"/>
</dbReference>
<keyword evidence="1 2" id="KW-0378">Hydrolase</keyword>
<dbReference type="Gene3D" id="1.50.10.10">
    <property type="match status" value="1"/>
</dbReference>
<name>A0A2K8MKM0_9SPHN</name>
<dbReference type="GO" id="GO:0016787">
    <property type="term" value="F:hydrolase activity"/>
    <property type="evidence" value="ECO:0007669"/>
    <property type="project" value="UniProtKB-KW"/>
</dbReference>
<gene>
    <name evidence="2" type="ORF">CVN68_10175</name>
</gene>
<protein>
    <submittedName>
        <fullName evidence="2">Glycosyl hydrolase</fullName>
    </submittedName>
</protein>
<evidence type="ECO:0000313" key="3">
    <source>
        <dbReference type="Proteomes" id="UP000229081"/>
    </source>
</evidence>
<evidence type="ECO:0000256" key="1">
    <source>
        <dbReference type="ARBA" id="ARBA00022801"/>
    </source>
</evidence>
<dbReference type="AlphaFoldDB" id="A0A2K8MKM0"/>
<reference evidence="2 3" key="1">
    <citation type="submission" date="2017-11" db="EMBL/GenBank/DDBJ databases">
        <title>Complete genome sequence of Sphingomonas sp. Strain Cra20, a psychrotolerant potential plant growth promoting rhizobacteria.</title>
        <authorList>
            <person name="Luo Y."/>
        </authorList>
    </citation>
    <scope>NUCLEOTIDE SEQUENCE [LARGE SCALE GENOMIC DNA]</scope>
    <source>
        <strain evidence="2 3">Cra20</strain>
    </source>
</reference>
<dbReference type="InterPro" id="IPR010905">
    <property type="entry name" value="Glyco_hydro_88"/>
</dbReference>
<accession>A0A2K8MKM0</accession>
<dbReference type="PANTHER" id="PTHR33886">
    <property type="entry name" value="UNSATURATED RHAMNOGALACTURONAN HYDROLASE (EUROFUNG)"/>
    <property type="match status" value="1"/>
</dbReference>
<evidence type="ECO:0000313" key="2">
    <source>
        <dbReference type="EMBL" id="ATY32299.1"/>
    </source>
</evidence>